<dbReference type="AlphaFoldDB" id="A0A5C6ZT58"/>
<gene>
    <name evidence="1" type="ORF">ES724_12115</name>
</gene>
<dbReference type="PROSITE" id="PS51257">
    <property type="entry name" value="PROKAR_LIPOPROTEIN"/>
    <property type="match status" value="1"/>
</dbReference>
<protein>
    <recommendedName>
        <fullName evidence="3">Calx-beta domain-containing protein</fullName>
    </recommendedName>
</protein>
<dbReference type="InterPro" id="IPR038081">
    <property type="entry name" value="CalX-like_sf"/>
</dbReference>
<keyword evidence="2" id="KW-1185">Reference proteome</keyword>
<accession>A0A5C6ZT58</accession>
<dbReference type="RefSeq" id="WP_146933282.1">
    <property type="nucleotide sequence ID" value="NZ_CBCSHZ010000039.1"/>
</dbReference>
<evidence type="ECO:0000313" key="1">
    <source>
        <dbReference type="EMBL" id="TXD92986.1"/>
    </source>
</evidence>
<dbReference type="SUPFAM" id="SSF141072">
    <property type="entry name" value="CalX-like"/>
    <property type="match status" value="1"/>
</dbReference>
<dbReference type="Gene3D" id="2.60.40.2030">
    <property type="match status" value="1"/>
</dbReference>
<reference evidence="1 2" key="1">
    <citation type="submission" date="2019-08" db="EMBL/GenBank/DDBJ databases">
        <title>Genome sequence of Gillisia hiemivivida IC154 (type strain).</title>
        <authorList>
            <person name="Bowman J.P."/>
        </authorList>
    </citation>
    <scope>NUCLEOTIDE SEQUENCE [LARGE SCALE GENOMIC DNA]</scope>
    <source>
        <strain evidence="1 2">IC154</strain>
    </source>
</reference>
<evidence type="ECO:0000313" key="2">
    <source>
        <dbReference type="Proteomes" id="UP000321367"/>
    </source>
</evidence>
<proteinExistence type="predicted"/>
<organism evidence="1 2">
    <name type="scientific">Gillisia hiemivivida</name>
    <dbReference type="NCBI Taxonomy" id="291190"/>
    <lineage>
        <taxon>Bacteria</taxon>
        <taxon>Pseudomonadati</taxon>
        <taxon>Bacteroidota</taxon>
        <taxon>Flavobacteriia</taxon>
        <taxon>Flavobacteriales</taxon>
        <taxon>Flavobacteriaceae</taxon>
        <taxon>Gillisia</taxon>
    </lineage>
</organism>
<dbReference type="OrthoDB" id="1133641at2"/>
<name>A0A5C6ZT58_9FLAO</name>
<dbReference type="Proteomes" id="UP000321367">
    <property type="component" value="Unassembled WGS sequence"/>
</dbReference>
<comment type="caution">
    <text evidence="1">The sequence shown here is derived from an EMBL/GenBank/DDBJ whole genome shotgun (WGS) entry which is preliminary data.</text>
</comment>
<dbReference type="EMBL" id="VORY01000015">
    <property type="protein sequence ID" value="TXD92986.1"/>
    <property type="molecule type" value="Genomic_DNA"/>
</dbReference>
<evidence type="ECO:0008006" key="3">
    <source>
        <dbReference type="Google" id="ProtNLM"/>
    </source>
</evidence>
<sequence length="271" mass="28901">MKNLIYRFSIIALIFTALVGCEEDLIVYDVDNGQSLTAFSNSSATLPVPENGATYTLRVEAITRSNQDRAIQLNVDPSSTAAPAEYTIDQSTLIIPAGEFVGMVKISGNFDEIPDLTTTTLVLNLEGIEGGTLVGSKSTFTLSIFKQCDSDLAGVYTAVSSGESTDSAPVNNPIEDFTYTVTISKVEGSELEYTISDGVAGLYIEWYGAAYGYTFETEGNFQDVCGSLSGSWVEGFGSTINLTGTVNDDGTLTISWVNGFGDSATAIYTRQ</sequence>